<feature type="chain" id="PRO_5004372669" evidence="1">
    <location>
        <begin position="20"/>
        <end position="79"/>
    </location>
</feature>
<proteinExistence type="evidence at transcript level"/>
<evidence type="ECO:0000313" key="2">
    <source>
        <dbReference type="EMBL" id="BAN20082.1"/>
    </source>
</evidence>
<evidence type="ECO:0000256" key="1">
    <source>
        <dbReference type="SAM" id="SignalP"/>
    </source>
</evidence>
<name>R4WQ74_RIPPE</name>
<protein>
    <submittedName>
        <fullName evidence="2">Cysteine rich secreted protein</fullName>
    </submittedName>
</protein>
<feature type="signal peptide" evidence="1">
    <location>
        <begin position="1"/>
        <end position="19"/>
    </location>
</feature>
<keyword evidence="1" id="KW-0732">Signal</keyword>
<accession>R4WQ74</accession>
<dbReference type="AlphaFoldDB" id="R4WQ74"/>
<sequence>MNKVLVLVLVFCVVSAVLARPQEPDARVGGDWERCKVMRRCRDRIPCCESVEGPNCCEKPDPWRLKFEVLEGKISEGQI</sequence>
<dbReference type="EMBL" id="AK416867">
    <property type="protein sequence ID" value="BAN20082.1"/>
    <property type="molecule type" value="mRNA"/>
</dbReference>
<organism evidence="2">
    <name type="scientific">Riptortus pedestris</name>
    <name type="common">Bean bug</name>
    <dbReference type="NCBI Taxonomy" id="329032"/>
    <lineage>
        <taxon>Eukaryota</taxon>
        <taxon>Metazoa</taxon>
        <taxon>Ecdysozoa</taxon>
        <taxon>Arthropoda</taxon>
        <taxon>Hexapoda</taxon>
        <taxon>Insecta</taxon>
        <taxon>Pterygota</taxon>
        <taxon>Neoptera</taxon>
        <taxon>Paraneoptera</taxon>
        <taxon>Hemiptera</taxon>
        <taxon>Heteroptera</taxon>
        <taxon>Panheteroptera</taxon>
        <taxon>Pentatomomorpha</taxon>
        <taxon>Coreoidea</taxon>
        <taxon>Alydidae</taxon>
        <taxon>Riptortus</taxon>
    </lineage>
</organism>
<reference evidence="2" key="1">
    <citation type="journal article" date="2013" name="PLoS ONE">
        <title>Gene expression in gut symbiotic organ of stinkbug affected by extracellular bacterial symbiont.</title>
        <authorList>
            <person name="Futahashi R."/>
            <person name="Tanaka K."/>
            <person name="Tanahashi M."/>
            <person name="Nikoh N."/>
            <person name="Kikuchi Y."/>
            <person name="Lee B.L."/>
            <person name="Fukatsu T."/>
        </authorList>
    </citation>
    <scope>NUCLEOTIDE SEQUENCE</scope>
    <source>
        <tissue evidence="2">Midgut</tissue>
    </source>
</reference>